<sequence>MLVRTQEHADVKEERENMGGKGELEKEADSDRQDGERRNHRDGQNKEKAQEEGTMKETSPRHCRVEGEVWSEAERCRRYEGARRIPGGMTFFQARDHLRSQIAPVLRKVGRRLEEKRGGESKARLGS</sequence>
<organism evidence="2 3">
    <name type="scientific">Pleurodeles waltl</name>
    <name type="common">Iberian ribbed newt</name>
    <dbReference type="NCBI Taxonomy" id="8319"/>
    <lineage>
        <taxon>Eukaryota</taxon>
        <taxon>Metazoa</taxon>
        <taxon>Chordata</taxon>
        <taxon>Craniata</taxon>
        <taxon>Vertebrata</taxon>
        <taxon>Euteleostomi</taxon>
        <taxon>Amphibia</taxon>
        <taxon>Batrachia</taxon>
        <taxon>Caudata</taxon>
        <taxon>Salamandroidea</taxon>
        <taxon>Salamandridae</taxon>
        <taxon>Pleurodelinae</taxon>
        <taxon>Pleurodeles</taxon>
    </lineage>
</organism>
<evidence type="ECO:0000313" key="2">
    <source>
        <dbReference type="EMBL" id="KAJ1113541.1"/>
    </source>
</evidence>
<comment type="caution">
    <text evidence="2">The sequence shown here is derived from an EMBL/GenBank/DDBJ whole genome shotgun (WGS) entry which is preliminary data.</text>
</comment>
<keyword evidence="3" id="KW-1185">Reference proteome</keyword>
<name>A0AAV7NBU6_PLEWA</name>
<proteinExistence type="predicted"/>
<evidence type="ECO:0000256" key="1">
    <source>
        <dbReference type="SAM" id="MobiDB-lite"/>
    </source>
</evidence>
<accession>A0AAV7NBU6</accession>
<dbReference type="Proteomes" id="UP001066276">
    <property type="component" value="Chromosome 8"/>
</dbReference>
<dbReference type="EMBL" id="JANPWB010000012">
    <property type="protein sequence ID" value="KAJ1113541.1"/>
    <property type="molecule type" value="Genomic_DNA"/>
</dbReference>
<feature type="region of interest" description="Disordered" evidence="1">
    <location>
        <begin position="1"/>
        <end position="63"/>
    </location>
</feature>
<protein>
    <submittedName>
        <fullName evidence="2">Uncharacterized protein</fullName>
    </submittedName>
</protein>
<gene>
    <name evidence="2" type="ORF">NDU88_001783</name>
</gene>
<dbReference type="AlphaFoldDB" id="A0AAV7NBU6"/>
<evidence type="ECO:0000313" key="3">
    <source>
        <dbReference type="Proteomes" id="UP001066276"/>
    </source>
</evidence>
<reference evidence="2" key="1">
    <citation type="journal article" date="2022" name="bioRxiv">
        <title>Sequencing and chromosome-scale assembly of the giantPleurodeles waltlgenome.</title>
        <authorList>
            <person name="Brown T."/>
            <person name="Elewa A."/>
            <person name="Iarovenko S."/>
            <person name="Subramanian E."/>
            <person name="Araus A.J."/>
            <person name="Petzold A."/>
            <person name="Susuki M."/>
            <person name="Suzuki K.-i.T."/>
            <person name="Hayashi T."/>
            <person name="Toyoda A."/>
            <person name="Oliveira C."/>
            <person name="Osipova E."/>
            <person name="Leigh N.D."/>
            <person name="Simon A."/>
            <person name="Yun M.H."/>
        </authorList>
    </citation>
    <scope>NUCLEOTIDE SEQUENCE</scope>
    <source>
        <strain evidence="2">20211129_DDA</strain>
        <tissue evidence="2">Liver</tissue>
    </source>
</reference>